<dbReference type="Pfam" id="PF02653">
    <property type="entry name" value="BPD_transp_2"/>
    <property type="match status" value="1"/>
</dbReference>
<dbReference type="GO" id="GO:0005886">
    <property type="term" value="C:plasma membrane"/>
    <property type="evidence" value="ECO:0007669"/>
    <property type="project" value="UniProtKB-SubCell"/>
</dbReference>
<feature type="transmembrane region" description="Helical" evidence="6">
    <location>
        <begin position="86"/>
        <end position="103"/>
    </location>
</feature>
<feature type="transmembrane region" description="Helical" evidence="6">
    <location>
        <begin position="115"/>
        <end position="134"/>
    </location>
</feature>
<feature type="transmembrane region" description="Helical" evidence="6">
    <location>
        <begin position="60"/>
        <end position="80"/>
    </location>
</feature>
<evidence type="ECO:0000313" key="7">
    <source>
        <dbReference type="EMBL" id="VAW02907.1"/>
    </source>
</evidence>
<name>A0A3B0SPK2_9ZZZZ</name>
<comment type="subcellular location">
    <subcellularLocation>
        <location evidence="1">Cell membrane</location>
        <topology evidence="1">Multi-pass membrane protein</topology>
    </subcellularLocation>
</comment>
<protein>
    <submittedName>
        <fullName evidence="7">Branched-chain amino acid transport system permease protein LivM (TC 3.A.1.4.1)</fullName>
    </submittedName>
</protein>
<feature type="transmembrane region" description="Helical" evidence="6">
    <location>
        <begin position="221"/>
        <end position="240"/>
    </location>
</feature>
<evidence type="ECO:0000256" key="2">
    <source>
        <dbReference type="ARBA" id="ARBA00022475"/>
    </source>
</evidence>
<evidence type="ECO:0000256" key="1">
    <source>
        <dbReference type="ARBA" id="ARBA00004651"/>
    </source>
</evidence>
<keyword evidence="3 6" id="KW-0812">Transmembrane</keyword>
<organism evidence="7">
    <name type="scientific">hydrothermal vent metagenome</name>
    <dbReference type="NCBI Taxonomy" id="652676"/>
    <lineage>
        <taxon>unclassified sequences</taxon>
        <taxon>metagenomes</taxon>
        <taxon>ecological metagenomes</taxon>
    </lineage>
</organism>
<feature type="transmembrane region" description="Helical" evidence="6">
    <location>
        <begin position="140"/>
        <end position="158"/>
    </location>
</feature>
<evidence type="ECO:0000256" key="3">
    <source>
        <dbReference type="ARBA" id="ARBA00022692"/>
    </source>
</evidence>
<dbReference type="InterPro" id="IPR043428">
    <property type="entry name" value="LivM-like"/>
</dbReference>
<dbReference type="PANTHER" id="PTHR30482:SF5">
    <property type="entry name" value="ABC TRANSPORTER PERMEASE PROTEIN"/>
    <property type="match status" value="1"/>
</dbReference>
<keyword evidence="2" id="KW-1003">Cell membrane</keyword>
<accession>A0A3B0SPK2</accession>
<dbReference type="PANTHER" id="PTHR30482">
    <property type="entry name" value="HIGH-AFFINITY BRANCHED-CHAIN AMINO ACID TRANSPORT SYSTEM PERMEASE"/>
    <property type="match status" value="1"/>
</dbReference>
<evidence type="ECO:0000256" key="5">
    <source>
        <dbReference type="ARBA" id="ARBA00023136"/>
    </source>
</evidence>
<dbReference type="GO" id="GO:0015658">
    <property type="term" value="F:branched-chain amino acid transmembrane transporter activity"/>
    <property type="evidence" value="ECO:0007669"/>
    <property type="project" value="InterPro"/>
</dbReference>
<proteinExistence type="predicted"/>
<keyword evidence="5 6" id="KW-0472">Membrane</keyword>
<dbReference type="CDD" id="cd06581">
    <property type="entry name" value="TM_PBP1_LivM_like"/>
    <property type="match status" value="1"/>
</dbReference>
<dbReference type="AlphaFoldDB" id="A0A3B0SPK2"/>
<gene>
    <name evidence="7" type="ORF">MNBD_ACTINO01-2004</name>
</gene>
<evidence type="ECO:0000256" key="4">
    <source>
        <dbReference type="ARBA" id="ARBA00022989"/>
    </source>
</evidence>
<sequence>MRGRPNLYTKYSSEMGLFPTATKKISVGLLVFIGILLPLAALPFAGFLASDSWLILINRALIFAVAALGLNLLTGVAGQVSLGHSFFMAIGAYTAVVLGAEAGKTTWGLGLPMWIWLPAAGIVAALVGIAVAPLGVRVRGLYLAFATLGLVFIGQHLWRNFNSITGTPGIGRKWPKLELALWRGMDPIVSFTTDGPLWWWLRPINVLPWVHIEEMTGEAKTYFLIAFLVIVSAVVAKNLMRTRTGRSWAAIRDRDIAAEVMGVNEYKGKTQAFAISSFYAGMAGALLGAFVGQLIPETWDVLLAVEFVAIILIGGAGTVAGTLMGTFFVMLSPRIVENATHFLAVQSEEGGLFSWLGKLVIRSSPSDFIGIISLDAAGPGLSIFQFNAMLFGVLIIVFLIAEPLGLYGIWIRVRNYWKGWPFTY</sequence>
<dbReference type="EMBL" id="UOEI01000344">
    <property type="protein sequence ID" value="VAW02907.1"/>
    <property type="molecule type" value="Genomic_DNA"/>
</dbReference>
<keyword evidence="4 6" id="KW-1133">Transmembrane helix</keyword>
<evidence type="ECO:0000256" key="6">
    <source>
        <dbReference type="SAM" id="Phobius"/>
    </source>
</evidence>
<feature type="transmembrane region" description="Helical" evidence="6">
    <location>
        <begin position="272"/>
        <end position="295"/>
    </location>
</feature>
<feature type="transmembrane region" description="Helical" evidence="6">
    <location>
        <begin position="25"/>
        <end position="48"/>
    </location>
</feature>
<feature type="transmembrane region" description="Helical" evidence="6">
    <location>
        <begin position="307"/>
        <end position="331"/>
    </location>
</feature>
<feature type="transmembrane region" description="Helical" evidence="6">
    <location>
        <begin position="388"/>
        <end position="410"/>
    </location>
</feature>
<dbReference type="InterPro" id="IPR001851">
    <property type="entry name" value="ABC_transp_permease"/>
</dbReference>
<reference evidence="7" key="1">
    <citation type="submission" date="2018-06" db="EMBL/GenBank/DDBJ databases">
        <authorList>
            <person name="Zhirakovskaya E."/>
        </authorList>
    </citation>
    <scope>NUCLEOTIDE SEQUENCE</scope>
</reference>